<dbReference type="GO" id="GO:0009307">
    <property type="term" value="P:DNA restriction-modification system"/>
    <property type="evidence" value="ECO:0007669"/>
    <property type="project" value="UniProtKB-KW"/>
</dbReference>
<dbReference type="GO" id="GO:0003677">
    <property type="term" value="F:DNA binding"/>
    <property type="evidence" value="ECO:0007669"/>
    <property type="project" value="UniProtKB-KW"/>
</dbReference>
<dbReference type="eggNOG" id="COG0732">
    <property type="taxonomic scope" value="Bacteria"/>
</dbReference>
<dbReference type="Gene3D" id="3.90.220.20">
    <property type="entry name" value="DNA methylase specificity domains"/>
    <property type="match status" value="2"/>
</dbReference>
<protein>
    <recommendedName>
        <fullName evidence="4">Type I restriction modification DNA specificity domain-containing protein</fullName>
    </recommendedName>
</protein>
<keyword evidence="3" id="KW-0238">DNA-binding</keyword>
<gene>
    <name evidence="5" type="ORF">HMPREF0179_03106</name>
</gene>
<sequence>MARPRKNAAKAQGTLLTPDEVVEIPVEEQPYPLPEGWKWVRLGKLYQINPRIIADDNTMSSFVPMEKIEPGMKGTFTFEILPWGKAKKGHTQFADGDVAFAKISPCFENGKSMLVRGLKNGIGAGTTELIILRQPSVLQKYTFYIICSSDFIQKGTHTYSGTVGQQRISMDFVRNYPVPLPPVDVQQRIVDCIESLFAKLDEAREKAEAVFDGFESRKAAILHKAFTGELTEKWRKEKNISLESWDSCRLISVLKEKPRNGYSPKPVECKTNVKSMTLSATTSGFFRPEFFKYIDEEIPENSHLWLSQGDILIQRANSLEKVGTSAIYTGGDHEFIYPDLIMKLQVRAPHSYKYIAYILSTQPTLSYFRSKATGTAGNMPKINQQIVSNTPIVVPSCEEQNEIVRILDGLLAKDQQARDAAESVLERIDLMKKSILAKAFRGELTGQVHK</sequence>
<evidence type="ECO:0000256" key="2">
    <source>
        <dbReference type="ARBA" id="ARBA00022747"/>
    </source>
</evidence>
<keyword evidence="6" id="KW-1185">Reference proteome</keyword>
<evidence type="ECO:0000256" key="1">
    <source>
        <dbReference type="ARBA" id="ARBA00010923"/>
    </source>
</evidence>
<dbReference type="EMBL" id="ADCP02000001">
    <property type="protein sequence ID" value="EFV43088.1"/>
    <property type="molecule type" value="Genomic_DNA"/>
</dbReference>
<keyword evidence="2" id="KW-0680">Restriction system</keyword>
<accession>E5YA87</accession>
<proteinExistence type="inferred from homology"/>
<reference evidence="5 6" key="1">
    <citation type="submission" date="2010-10" db="EMBL/GenBank/DDBJ databases">
        <authorList>
            <consortium name="The Broad Institute Genome Sequencing Platform"/>
            <person name="Ward D."/>
            <person name="Earl A."/>
            <person name="Feldgarden M."/>
            <person name="Young S.K."/>
            <person name="Gargeya S."/>
            <person name="Zeng Q."/>
            <person name="Alvarado L."/>
            <person name="Berlin A."/>
            <person name="Bochicchio J."/>
            <person name="Chapman S.B."/>
            <person name="Chen Z."/>
            <person name="Freedman E."/>
            <person name="Gellesch M."/>
            <person name="Goldberg J."/>
            <person name="Griggs A."/>
            <person name="Gujja S."/>
            <person name="Heilman E."/>
            <person name="Heiman D."/>
            <person name="Howarth C."/>
            <person name="Mehta T."/>
            <person name="Neiman D."/>
            <person name="Pearson M."/>
            <person name="Roberts A."/>
            <person name="Saif S."/>
            <person name="Shea T."/>
            <person name="Shenoy N."/>
            <person name="Sisk P."/>
            <person name="Stolte C."/>
            <person name="Sykes S."/>
            <person name="White J."/>
            <person name="Yandava C."/>
            <person name="Allen-Vercoe E."/>
            <person name="Sibley C."/>
            <person name="Ambrose C.E."/>
            <person name="Strauss J."/>
            <person name="Daigneault M."/>
            <person name="Haas B."/>
            <person name="Nusbaum C."/>
            <person name="Birren B."/>
        </authorList>
    </citation>
    <scope>NUCLEOTIDE SEQUENCE [LARGE SCALE GENOMIC DNA]</scope>
    <source>
        <strain evidence="5 6">3_1_6</strain>
    </source>
</reference>
<evidence type="ECO:0000313" key="5">
    <source>
        <dbReference type="EMBL" id="EFV43088.1"/>
    </source>
</evidence>
<dbReference type="HOGENOM" id="CLU_021095_10_2_7"/>
<dbReference type="CDD" id="cd17261">
    <property type="entry name" value="RMtype1_S_EcoKI-TRD2-CR2_like"/>
    <property type="match status" value="1"/>
</dbReference>
<comment type="similarity">
    <text evidence="1">Belongs to the type-I restriction system S methylase family.</text>
</comment>
<comment type="caution">
    <text evidence="5">The sequence shown here is derived from an EMBL/GenBank/DDBJ whole genome shotgun (WGS) entry which is preliminary data.</text>
</comment>
<dbReference type="Pfam" id="PF01420">
    <property type="entry name" value="Methylase_S"/>
    <property type="match status" value="2"/>
</dbReference>
<feature type="domain" description="Type I restriction modification DNA specificity" evidence="4">
    <location>
        <begin position="34"/>
        <end position="202"/>
    </location>
</feature>
<evidence type="ECO:0000259" key="4">
    <source>
        <dbReference type="Pfam" id="PF01420"/>
    </source>
</evidence>
<dbReference type="GeneID" id="78084503"/>
<dbReference type="OrthoDB" id="5363772at2"/>
<evidence type="ECO:0000256" key="3">
    <source>
        <dbReference type="ARBA" id="ARBA00023125"/>
    </source>
</evidence>
<reference evidence="5 6" key="2">
    <citation type="submission" date="2013-04" db="EMBL/GenBank/DDBJ databases">
        <title>The Genome Sequence of Bilophila wadsworthia 3_1_6.</title>
        <authorList>
            <consortium name="The Broad Institute Genomics Platform"/>
            <person name="Earl A."/>
            <person name="Ward D."/>
            <person name="Feldgarden M."/>
            <person name="Gevers D."/>
            <person name="Sibley C."/>
            <person name="Strauss J."/>
            <person name="Allen-Vercoe E."/>
            <person name="Walker B."/>
            <person name="Young S."/>
            <person name="Zeng Q."/>
            <person name="Gargeya S."/>
            <person name="Fitzgerald M."/>
            <person name="Haas B."/>
            <person name="Abouelleil A."/>
            <person name="Allen A.W."/>
            <person name="Alvarado L."/>
            <person name="Arachchi H.M."/>
            <person name="Berlin A.M."/>
            <person name="Chapman S.B."/>
            <person name="Gainer-Dewar J."/>
            <person name="Goldberg J."/>
            <person name="Griggs A."/>
            <person name="Gujja S."/>
            <person name="Hansen M."/>
            <person name="Howarth C."/>
            <person name="Imamovic A."/>
            <person name="Ireland A."/>
            <person name="Larimer J."/>
            <person name="McCowan C."/>
            <person name="Murphy C."/>
            <person name="Pearson M."/>
            <person name="Poon T.W."/>
            <person name="Priest M."/>
            <person name="Roberts A."/>
            <person name="Saif S."/>
            <person name="Shea T."/>
            <person name="Sisk P."/>
            <person name="Sykes S."/>
            <person name="Wortman J."/>
            <person name="Nusbaum C."/>
            <person name="Birren B."/>
        </authorList>
    </citation>
    <scope>NUCLEOTIDE SEQUENCE [LARGE SCALE GENOMIC DNA]</scope>
    <source>
        <strain evidence="5 6">3_1_6</strain>
    </source>
</reference>
<dbReference type="STRING" id="563192.HMPREF0179_03106"/>
<dbReference type="InterPro" id="IPR044946">
    <property type="entry name" value="Restrct_endonuc_typeI_TRD_sf"/>
</dbReference>
<dbReference type="CDD" id="cd17260">
    <property type="entry name" value="RMtype1_S_EcoEI-TRD1-CR1_like"/>
    <property type="match status" value="1"/>
</dbReference>
<dbReference type="InterPro" id="IPR000055">
    <property type="entry name" value="Restrct_endonuc_typeI_TRD"/>
</dbReference>
<dbReference type="PANTHER" id="PTHR43140:SF1">
    <property type="entry name" value="TYPE I RESTRICTION ENZYME ECOKI SPECIFICITY SUBUNIT"/>
    <property type="match status" value="1"/>
</dbReference>
<feature type="domain" description="Type I restriction modification DNA specificity" evidence="4">
    <location>
        <begin position="282"/>
        <end position="412"/>
    </location>
</feature>
<dbReference type="SUPFAM" id="SSF116734">
    <property type="entry name" value="DNA methylase specificity domain"/>
    <property type="match status" value="2"/>
</dbReference>
<evidence type="ECO:0000313" key="6">
    <source>
        <dbReference type="Proteomes" id="UP000006034"/>
    </source>
</evidence>
<name>E5YA87_BILW3</name>
<dbReference type="Proteomes" id="UP000006034">
    <property type="component" value="Unassembled WGS sequence"/>
</dbReference>
<organism evidence="5 6">
    <name type="scientific">Bilophila wadsworthia (strain 3_1_6)</name>
    <dbReference type="NCBI Taxonomy" id="563192"/>
    <lineage>
        <taxon>Bacteria</taxon>
        <taxon>Pseudomonadati</taxon>
        <taxon>Thermodesulfobacteriota</taxon>
        <taxon>Desulfovibrionia</taxon>
        <taxon>Desulfovibrionales</taxon>
        <taxon>Desulfovibrionaceae</taxon>
        <taxon>Bilophila</taxon>
    </lineage>
</organism>
<dbReference type="InterPro" id="IPR051212">
    <property type="entry name" value="Type-I_RE_S_subunit"/>
</dbReference>
<dbReference type="RefSeq" id="WP_005029550.1">
    <property type="nucleotide sequence ID" value="NZ_KE150238.1"/>
</dbReference>
<dbReference type="AlphaFoldDB" id="E5YA87"/>
<dbReference type="PANTHER" id="PTHR43140">
    <property type="entry name" value="TYPE-1 RESTRICTION ENZYME ECOKI SPECIFICITY PROTEIN"/>
    <property type="match status" value="1"/>
</dbReference>